<evidence type="ECO:0000256" key="3">
    <source>
        <dbReference type="ARBA" id="ARBA00022801"/>
    </source>
</evidence>
<keyword evidence="7" id="KW-1185">Reference proteome</keyword>
<feature type="region of interest" description="Disordered" evidence="4">
    <location>
        <begin position="350"/>
        <end position="381"/>
    </location>
</feature>
<dbReference type="PROSITE" id="PS50600">
    <property type="entry name" value="ULP_PROTEASE"/>
    <property type="match status" value="1"/>
</dbReference>
<dbReference type="GO" id="GO:0006508">
    <property type="term" value="P:proteolysis"/>
    <property type="evidence" value="ECO:0007669"/>
    <property type="project" value="UniProtKB-KW"/>
</dbReference>
<feature type="compositionally biased region" description="Basic and acidic residues" evidence="4">
    <location>
        <begin position="360"/>
        <end position="369"/>
    </location>
</feature>
<dbReference type="AlphaFoldDB" id="A0AA88JD07"/>
<comment type="caution">
    <text evidence="6">The sequence shown here is derived from an EMBL/GenBank/DDBJ whole genome shotgun (WGS) entry which is preliminary data.</text>
</comment>
<evidence type="ECO:0000313" key="6">
    <source>
        <dbReference type="EMBL" id="GMN69335.1"/>
    </source>
</evidence>
<name>A0AA88JD07_FICCA</name>
<evidence type="ECO:0000256" key="4">
    <source>
        <dbReference type="SAM" id="MobiDB-lite"/>
    </source>
</evidence>
<sequence>MRRVHQVRTKGERLEVSFDAKGQPIEKGGDPLQSWIGVLARGHIPIWISDFRSADLAQRNKKVWTKIVTSFTVGESYKKQALKSCADSAKNFRYDLYQAFFEKKGKYAERHENWLNIRVKPDGSFKNEACKNIADKIDDFSEQQTQGSFESMGTEDILTKALGNAEHSGRIQGQSKFVKQSQYFNIAGSNHENAEVLDMKRQLAVLERTVQELCAKHGINRKTMAEEQTAPIVNLHNSFKASYTLNEKGAEASDLKTMPNTSKECHLFLPNLINGGDVLSANGRAYMECVPTDMIHGIPLGEENVRVTITVPKLKGALLPIPTHEATSIEEAVGGFVAWPKRLVLVQTSLSQASKGPSHAPDREAEGSKRTKKRAGRKKIQSQPEFVIGDDVPIYIGFEDVYHFITFKEISVNSIMVYIRYLADYCARAGMDQRFEFISPVIVSPVQRVVDRAAYVRERADYILQILRNASQGKLFLIPYNSGQHWVLAVIDPWDDLVLYFNPLGNEPGDDFKDLITTALNDWKILVGRGVRRRQNWETLIDTARCPIQEGYVECGYFVLSFMREITLTVDGLTALQTKDFYTAADMSLVRQEWVSYHDSRVIVVVAELPWRFQNRRGSYISRRFSWNPNIYHDCGFHDDRRDNRATTTVSKPSW</sequence>
<evidence type="ECO:0000256" key="1">
    <source>
        <dbReference type="ARBA" id="ARBA00005234"/>
    </source>
</evidence>
<comment type="similarity">
    <text evidence="1">Belongs to the peptidase C48 family.</text>
</comment>
<dbReference type="Gene3D" id="3.40.395.10">
    <property type="entry name" value="Adenoviral Proteinase, Chain A"/>
    <property type="match status" value="1"/>
</dbReference>
<evidence type="ECO:0000313" key="7">
    <source>
        <dbReference type="Proteomes" id="UP001187192"/>
    </source>
</evidence>
<feature type="compositionally biased region" description="Basic residues" evidence="4">
    <location>
        <begin position="370"/>
        <end position="380"/>
    </location>
</feature>
<dbReference type="PANTHER" id="PTHR33018:SF31">
    <property type="entry name" value="TRANSPOSASE, PTTA_EN_SPM, PLANT"/>
    <property type="match status" value="1"/>
</dbReference>
<keyword evidence="2" id="KW-0645">Protease</keyword>
<dbReference type="Proteomes" id="UP001187192">
    <property type="component" value="Unassembled WGS sequence"/>
</dbReference>
<gene>
    <name evidence="6" type="ORF">TIFTF001_038385</name>
</gene>
<organism evidence="6 7">
    <name type="scientific">Ficus carica</name>
    <name type="common">Common fig</name>
    <dbReference type="NCBI Taxonomy" id="3494"/>
    <lineage>
        <taxon>Eukaryota</taxon>
        <taxon>Viridiplantae</taxon>
        <taxon>Streptophyta</taxon>
        <taxon>Embryophyta</taxon>
        <taxon>Tracheophyta</taxon>
        <taxon>Spermatophyta</taxon>
        <taxon>Magnoliopsida</taxon>
        <taxon>eudicotyledons</taxon>
        <taxon>Gunneridae</taxon>
        <taxon>Pentapetalae</taxon>
        <taxon>rosids</taxon>
        <taxon>fabids</taxon>
        <taxon>Rosales</taxon>
        <taxon>Moraceae</taxon>
        <taxon>Ficeae</taxon>
        <taxon>Ficus</taxon>
    </lineage>
</organism>
<evidence type="ECO:0000259" key="5">
    <source>
        <dbReference type="PROSITE" id="PS50600"/>
    </source>
</evidence>
<dbReference type="SUPFAM" id="SSF54001">
    <property type="entry name" value="Cysteine proteinases"/>
    <property type="match status" value="1"/>
</dbReference>
<dbReference type="Pfam" id="PF02902">
    <property type="entry name" value="Peptidase_C48"/>
    <property type="match status" value="1"/>
</dbReference>
<dbReference type="PANTHER" id="PTHR33018">
    <property type="entry name" value="OS10G0338966 PROTEIN-RELATED"/>
    <property type="match status" value="1"/>
</dbReference>
<dbReference type="InterPro" id="IPR038765">
    <property type="entry name" value="Papain-like_cys_pep_sf"/>
</dbReference>
<keyword evidence="3" id="KW-0378">Hydrolase</keyword>
<dbReference type="EMBL" id="BTGU01000823">
    <property type="protein sequence ID" value="GMN69335.1"/>
    <property type="molecule type" value="Genomic_DNA"/>
</dbReference>
<dbReference type="GO" id="GO:0008234">
    <property type="term" value="F:cysteine-type peptidase activity"/>
    <property type="evidence" value="ECO:0007669"/>
    <property type="project" value="InterPro"/>
</dbReference>
<evidence type="ECO:0000256" key="2">
    <source>
        <dbReference type="ARBA" id="ARBA00022670"/>
    </source>
</evidence>
<reference evidence="6" key="1">
    <citation type="submission" date="2023-07" db="EMBL/GenBank/DDBJ databases">
        <title>draft genome sequence of fig (Ficus carica).</title>
        <authorList>
            <person name="Takahashi T."/>
            <person name="Nishimura K."/>
        </authorList>
    </citation>
    <scope>NUCLEOTIDE SEQUENCE</scope>
</reference>
<dbReference type="InterPro" id="IPR003653">
    <property type="entry name" value="Peptidase_C48_C"/>
</dbReference>
<dbReference type="Pfam" id="PF26133">
    <property type="entry name" value="DUF8039"/>
    <property type="match status" value="1"/>
</dbReference>
<protein>
    <recommendedName>
        <fullName evidence="5">Ubiquitin-like protease family profile domain-containing protein</fullName>
    </recommendedName>
</protein>
<feature type="domain" description="Ubiquitin-like protease family profile" evidence="5">
    <location>
        <begin position="394"/>
        <end position="566"/>
    </location>
</feature>
<accession>A0AA88JD07</accession>
<proteinExistence type="inferred from homology"/>
<dbReference type="InterPro" id="IPR058352">
    <property type="entry name" value="DUF8039"/>
</dbReference>